<dbReference type="AlphaFoldDB" id="K2Q012"/>
<dbReference type="EMBL" id="ALJF01000024">
    <property type="protein sequence ID" value="EKF57039.1"/>
    <property type="molecule type" value="Genomic_DNA"/>
</dbReference>
<evidence type="ECO:0000259" key="1">
    <source>
        <dbReference type="Pfam" id="PF19116"/>
    </source>
</evidence>
<gene>
    <name evidence="2" type="ORF">QWE_23719</name>
</gene>
<proteinExistence type="predicted"/>
<sequence length="636" mass="64632">MSIEDPRLSSIDNTSAADEFDSAVEQHLGFASETVGGIEVAQAETPDAGRTDRLPAQPPVVVAAAVVPGEVTPNAENIVTLPAGIELDNLEFQVDGENLVLVLADGTEITVIGGAANIPTFVIGDVELPQVALFAALEESNINVAAGPDGTFSALSSPEASRNFVDNAIDAGPEDFALVDLLGDTSFGDEVNSAAIFGGNGRPSITTPLTEPFLYDEAVIVGGAGLKVISGRLPFNPGPDFGTISAIGFAGASDVDEGDGLKTLSGFTSGGLPITVTSFPAPTDGADLDFLALEGRDSAGNLIFTITVTNRVTGDFTFELFGKLDHPDAGENGSQAGLEDLLRLSFTYTVTDRDGDFVTGNFNIDIQDDAPVAETVTNAVTLDDEAQTLFPGNSGGSGDVADAKVATGPAGALFAPGADGVSEMTISGGAFQVVFSESGFAQVEDVQWDAGAKGLDGATTFTATGASSGQIAAVLKINVDGSYSFELKAPVAHETAGTTEENKEITIGFTVTDGDGDKSTGSLKVLVNDDVPVAKDVVVARVLDDEAQAVFPGNNGSNLPFNGTDASPNYKTVSGGPGTLFTAGSDGLQAVTLVGASFSVIFKDSQGFAGQESVTWGAGVPGSGGSTTFTATSTNY</sequence>
<name>K2Q012_9HYPH</name>
<feature type="domain" description="DUF5801" evidence="1">
    <location>
        <begin position="293"/>
        <end position="364"/>
    </location>
</feature>
<organism evidence="2 3">
    <name type="scientific">Agrobacterium albertimagni AOL15</name>
    <dbReference type="NCBI Taxonomy" id="1156935"/>
    <lineage>
        <taxon>Bacteria</taxon>
        <taxon>Pseudomonadati</taxon>
        <taxon>Pseudomonadota</taxon>
        <taxon>Alphaproteobacteria</taxon>
        <taxon>Hyphomicrobiales</taxon>
        <taxon>Rhizobiaceae</taxon>
        <taxon>Rhizobium/Agrobacterium group</taxon>
        <taxon>Agrobacterium</taxon>
    </lineage>
</organism>
<protein>
    <submittedName>
        <fullName evidence="2">Outer membrane adhesin-like protein</fullName>
    </submittedName>
</protein>
<comment type="caution">
    <text evidence="2">The sequence shown here is derived from an EMBL/GenBank/DDBJ whole genome shotgun (WGS) entry which is preliminary data.</text>
</comment>
<dbReference type="Pfam" id="PF19116">
    <property type="entry name" value="DUF5801"/>
    <property type="match status" value="1"/>
</dbReference>
<dbReference type="Proteomes" id="UP000007123">
    <property type="component" value="Unassembled WGS sequence"/>
</dbReference>
<dbReference type="InterPro" id="IPR043824">
    <property type="entry name" value="DUF5801"/>
</dbReference>
<evidence type="ECO:0000313" key="3">
    <source>
        <dbReference type="Proteomes" id="UP000007123"/>
    </source>
</evidence>
<accession>K2Q012</accession>
<dbReference type="STRING" id="1156935.QWE_23719"/>
<evidence type="ECO:0000313" key="2">
    <source>
        <dbReference type="EMBL" id="EKF57039.1"/>
    </source>
</evidence>
<feature type="non-terminal residue" evidence="2">
    <location>
        <position position="636"/>
    </location>
</feature>
<dbReference type="RefSeq" id="WP_006728726.1">
    <property type="nucleotide sequence ID" value="NZ_ALJF01000024.1"/>
</dbReference>
<dbReference type="eggNOG" id="COG2931">
    <property type="taxonomic scope" value="Bacteria"/>
</dbReference>
<keyword evidence="3" id="KW-1185">Reference proteome</keyword>
<reference evidence="2 3" key="1">
    <citation type="journal article" date="2012" name="J. Bacteriol.">
        <title>Draft Genome Sequence of Agrobacterium albertimagni Strain AOL15.</title>
        <authorList>
            <person name="Trimble W.L."/>
            <person name="Phung le T."/>
            <person name="Meyer F."/>
            <person name="Gilbert J.A."/>
            <person name="Silver S."/>
        </authorList>
    </citation>
    <scope>NUCLEOTIDE SEQUENCE [LARGE SCALE GENOMIC DNA]</scope>
    <source>
        <strain evidence="2 3">AOL15</strain>
    </source>
</reference>
<dbReference type="OrthoDB" id="6756629at2"/>